<name>A0A6M1SMG4_9HYPH</name>
<keyword evidence="1" id="KW-0175">Coiled coil</keyword>
<feature type="transmembrane region" description="Helical" evidence="2">
    <location>
        <begin position="110"/>
        <end position="127"/>
    </location>
</feature>
<evidence type="ECO:0000256" key="1">
    <source>
        <dbReference type="SAM" id="Coils"/>
    </source>
</evidence>
<feature type="coiled-coil region" evidence="1">
    <location>
        <begin position="36"/>
        <end position="107"/>
    </location>
</feature>
<reference evidence="3 4" key="1">
    <citation type="submission" date="2020-02" db="EMBL/GenBank/DDBJ databases">
        <authorList>
            <person name="Khan S.A."/>
            <person name="Jeon C.O."/>
            <person name="Chun B.H."/>
        </authorList>
    </citation>
    <scope>NUCLEOTIDE SEQUENCE [LARGE SCALE GENOMIC DNA]</scope>
    <source>
        <strain evidence="3 4">H239</strain>
    </source>
</reference>
<evidence type="ECO:0000256" key="2">
    <source>
        <dbReference type="SAM" id="Phobius"/>
    </source>
</evidence>
<organism evidence="3 4">
    <name type="scientific">Devosia aurantiaca</name>
    <dbReference type="NCBI Taxonomy" id="2714858"/>
    <lineage>
        <taxon>Bacteria</taxon>
        <taxon>Pseudomonadati</taxon>
        <taxon>Pseudomonadota</taxon>
        <taxon>Alphaproteobacteria</taxon>
        <taxon>Hyphomicrobiales</taxon>
        <taxon>Devosiaceae</taxon>
        <taxon>Devosia</taxon>
    </lineage>
</organism>
<comment type="caution">
    <text evidence="3">The sequence shown here is derived from an EMBL/GenBank/DDBJ whole genome shotgun (WGS) entry which is preliminary data.</text>
</comment>
<gene>
    <name evidence="3" type="ORF">G5575_12215</name>
</gene>
<keyword evidence="2" id="KW-0472">Membrane</keyword>
<protein>
    <submittedName>
        <fullName evidence="3">DUF883 family protein</fullName>
    </submittedName>
</protein>
<evidence type="ECO:0000313" key="4">
    <source>
        <dbReference type="Proteomes" id="UP000474802"/>
    </source>
</evidence>
<sequence>MATTNETANANRKPAGARVAADIENAVDSAVESTREEQLEAQVAQLQNDLKSITHTLAKLTENRVEGAKEYASAEFRQLKRRGQHVLEDAQGQAEEYEQQLKDTIREKPLTAVATAVGIGFVLALLTRH</sequence>
<proteinExistence type="predicted"/>
<reference evidence="3 4" key="2">
    <citation type="submission" date="2020-03" db="EMBL/GenBank/DDBJ databases">
        <title>Devosia chinhatensis sp. nov., isolated from a hexachlorocyclohexane (HCH) dump site in India.</title>
        <authorList>
            <person name="Kumar M."/>
            <person name="Lal R."/>
        </authorList>
    </citation>
    <scope>NUCLEOTIDE SEQUENCE [LARGE SCALE GENOMIC DNA]</scope>
    <source>
        <strain evidence="3 4">H239</strain>
    </source>
</reference>
<keyword evidence="2" id="KW-1133">Transmembrane helix</keyword>
<evidence type="ECO:0000313" key="3">
    <source>
        <dbReference type="EMBL" id="NGP18320.1"/>
    </source>
</evidence>
<keyword evidence="2" id="KW-0812">Transmembrane</keyword>
<dbReference type="Proteomes" id="UP000474802">
    <property type="component" value="Unassembled WGS sequence"/>
</dbReference>
<keyword evidence="4" id="KW-1185">Reference proteome</keyword>
<dbReference type="RefSeq" id="WP_164534538.1">
    <property type="nucleotide sequence ID" value="NZ_JAALFG010000002.1"/>
</dbReference>
<dbReference type="EMBL" id="JAALFG010000002">
    <property type="protein sequence ID" value="NGP18320.1"/>
    <property type="molecule type" value="Genomic_DNA"/>
</dbReference>
<dbReference type="AlphaFoldDB" id="A0A6M1SMG4"/>
<accession>A0A6M1SMG4</accession>